<dbReference type="RefSeq" id="WP_089205308.1">
    <property type="nucleotide sequence ID" value="NZ_FZOD01000001.1"/>
</dbReference>
<gene>
    <name evidence="1" type="ORF">SAMN05216276_1001332</name>
</gene>
<keyword evidence="2" id="KW-1185">Reference proteome</keyword>
<accession>A0A239AFM9</accession>
<name>A0A239AFM9_9ACTN</name>
<dbReference type="Pfam" id="PF13707">
    <property type="entry name" value="RloB"/>
    <property type="match status" value="1"/>
</dbReference>
<reference evidence="1 2" key="1">
    <citation type="submission" date="2017-06" db="EMBL/GenBank/DDBJ databases">
        <authorList>
            <person name="Kim H.J."/>
            <person name="Triplett B.A."/>
        </authorList>
    </citation>
    <scope>NUCLEOTIDE SEQUENCE [LARGE SCALE GENOMIC DNA]</scope>
    <source>
        <strain evidence="1 2">CGMCC 4.2132</strain>
    </source>
</reference>
<evidence type="ECO:0000313" key="2">
    <source>
        <dbReference type="Proteomes" id="UP000198282"/>
    </source>
</evidence>
<sequence length="222" mass="25065">MAKKARGKDVLLPAPKGSRRQRAVFVFTEGKVTEPKYIETIKALVHVPANVRIANERASDSNRTPADLLSLAIKLLEEKKQEDSKANLPQPMRTQVWCIFDHDGREQNELNSLLTRAKRHGVEVAFSNPCFEIWRLLHLKSASGTFGGVCGQVEQRLPQEFHQVPGGIKHVVSEQISGRFEIAWKRALEMNGRHPQHLALPSRDPYTDVHRFVEQGMGVTAY</sequence>
<protein>
    <submittedName>
        <fullName evidence="1">RloB-like protein</fullName>
    </submittedName>
</protein>
<organism evidence="1 2">
    <name type="scientific">Streptosporangium subroseum</name>
    <dbReference type="NCBI Taxonomy" id="106412"/>
    <lineage>
        <taxon>Bacteria</taxon>
        <taxon>Bacillati</taxon>
        <taxon>Actinomycetota</taxon>
        <taxon>Actinomycetes</taxon>
        <taxon>Streptosporangiales</taxon>
        <taxon>Streptosporangiaceae</taxon>
        <taxon>Streptosporangium</taxon>
    </lineage>
</organism>
<evidence type="ECO:0000313" key="1">
    <source>
        <dbReference type="EMBL" id="SNR93808.1"/>
    </source>
</evidence>
<dbReference type="AlphaFoldDB" id="A0A239AFM9"/>
<dbReference type="EMBL" id="FZOD01000001">
    <property type="protein sequence ID" value="SNR93808.1"/>
    <property type="molecule type" value="Genomic_DNA"/>
</dbReference>
<proteinExistence type="predicted"/>
<dbReference type="Proteomes" id="UP000198282">
    <property type="component" value="Unassembled WGS sequence"/>
</dbReference>
<dbReference type="OrthoDB" id="9796523at2"/>
<dbReference type="InterPro" id="IPR025591">
    <property type="entry name" value="RloB"/>
</dbReference>